<reference evidence="1" key="2">
    <citation type="journal article" date="2015" name="Data Brief">
        <title>Shoot transcriptome of the giant reed, Arundo donax.</title>
        <authorList>
            <person name="Barrero R.A."/>
            <person name="Guerrero F.D."/>
            <person name="Moolhuijzen P."/>
            <person name="Goolsby J.A."/>
            <person name="Tidwell J."/>
            <person name="Bellgard S.E."/>
            <person name="Bellgard M.I."/>
        </authorList>
    </citation>
    <scope>NUCLEOTIDE SEQUENCE</scope>
    <source>
        <tissue evidence="1">Shoot tissue taken approximately 20 cm above the soil surface</tissue>
    </source>
</reference>
<name>A0A0A9HG28_ARUDO</name>
<accession>A0A0A9HG28</accession>
<proteinExistence type="predicted"/>
<protein>
    <submittedName>
        <fullName evidence="1">Uncharacterized protein</fullName>
    </submittedName>
</protein>
<sequence length="47" mass="5788">MAGCLYSENQPYQYFKYIAYRFYIKCFNKEKPSTHYCSFFIPLPISW</sequence>
<reference evidence="1" key="1">
    <citation type="submission" date="2014-09" db="EMBL/GenBank/DDBJ databases">
        <authorList>
            <person name="Magalhaes I.L.F."/>
            <person name="Oliveira U."/>
            <person name="Santos F.R."/>
            <person name="Vidigal T.H.D.A."/>
            <person name="Brescovit A.D."/>
            <person name="Santos A.J."/>
        </authorList>
    </citation>
    <scope>NUCLEOTIDE SEQUENCE</scope>
    <source>
        <tissue evidence="1">Shoot tissue taken approximately 20 cm above the soil surface</tissue>
    </source>
</reference>
<dbReference type="EMBL" id="GBRH01162209">
    <property type="protein sequence ID" value="JAE35687.1"/>
    <property type="molecule type" value="Transcribed_RNA"/>
</dbReference>
<evidence type="ECO:0000313" key="1">
    <source>
        <dbReference type="EMBL" id="JAE35687.1"/>
    </source>
</evidence>
<dbReference type="AlphaFoldDB" id="A0A0A9HG28"/>
<organism evidence="1">
    <name type="scientific">Arundo donax</name>
    <name type="common">Giant reed</name>
    <name type="synonym">Donax arundinaceus</name>
    <dbReference type="NCBI Taxonomy" id="35708"/>
    <lineage>
        <taxon>Eukaryota</taxon>
        <taxon>Viridiplantae</taxon>
        <taxon>Streptophyta</taxon>
        <taxon>Embryophyta</taxon>
        <taxon>Tracheophyta</taxon>
        <taxon>Spermatophyta</taxon>
        <taxon>Magnoliopsida</taxon>
        <taxon>Liliopsida</taxon>
        <taxon>Poales</taxon>
        <taxon>Poaceae</taxon>
        <taxon>PACMAD clade</taxon>
        <taxon>Arundinoideae</taxon>
        <taxon>Arundineae</taxon>
        <taxon>Arundo</taxon>
    </lineage>
</organism>